<dbReference type="CDD" id="cd06261">
    <property type="entry name" value="TM_PBP2"/>
    <property type="match status" value="1"/>
</dbReference>
<evidence type="ECO:0000256" key="6">
    <source>
        <dbReference type="ARBA" id="ARBA00023136"/>
    </source>
</evidence>
<keyword evidence="5 7" id="KW-1133">Transmembrane helix</keyword>
<reference evidence="10" key="1">
    <citation type="journal article" date="2022" name="Microorganisms">
        <title>Beyond the ABCs#Discovery of Three New Plasmid Types in Rhodobacterales (RepQ, RepY, RepW).</title>
        <authorList>
            <person name="Freese H.M."/>
            <person name="Ringel V."/>
            <person name="Overmann J."/>
            <person name="Petersen J."/>
        </authorList>
    </citation>
    <scope>NUCLEOTIDE SEQUENCE [LARGE SCALE GENOMIC DNA]</scope>
    <source>
        <strain evidence="10">DSM 110277</strain>
        <plasmid evidence="10">pDSM110277_a</plasmid>
    </source>
</reference>
<keyword evidence="2 7" id="KW-0813">Transport</keyword>
<comment type="similarity">
    <text evidence="7">Belongs to the binding-protein-dependent transport system permease family.</text>
</comment>
<dbReference type="InterPro" id="IPR000515">
    <property type="entry name" value="MetI-like"/>
</dbReference>
<dbReference type="PANTHER" id="PTHR30151">
    <property type="entry name" value="ALKANE SULFONATE ABC TRANSPORTER-RELATED, MEMBRANE SUBUNIT"/>
    <property type="match status" value="1"/>
</dbReference>
<dbReference type="Proteomes" id="UP000830781">
    <property type="component" value="Plasmid pDSM110277_a"/>
</dbReference>
<keyword evidence="9" id="KW-0614">Plasmid</keyword>
<keyword evidence="6 7" id="KW-0472">Membrane</keyword>
<dbReference type="PROSITE" id="PS50928">
    <property type="entry name" value="ABC_TM1"/>
    <property type="match status" value="1"/>
</dbReference>
<dbReference type="PANTHER" id="PTHR30151:SF38">
    <property type="entry name" value="ALIPHATIC SULFONATES TRANSPORT PERMEASE PROTEIN SSUC-RELATED"/>
    <property type="match status" value="1"/>
</dbReference>
<feature type="domain" description="ABC transmembrane type-1" evidence="8">
    <location>
        <begin position="85"/>
        <end position="267"/>
    </location>
</feature>
<name>A0AAX3AEL8_9RHOB</name>
<dbReference type="Pfam" id="PF00528">
    <property type="entry name" value="BPD_transp_1"/>
    <property type="match status" value="1"/>
</dbReference>
<dbReference type="AlphaFoldDB" id="A0AAX3AEL8"/>
<evidence type="ECO:0000256" key="1">
    <source>
        <dbReference type="ARBA" id="ARBA00004651"/>
    </source>
</evidence>
<feature type="transmembrane region" description="Helical" evidence="7">
    <location>
        <begin position="123"/>
        <end position="143"/>
    </location>
</feature>
<proteinExistence type="inferred from homology"/>
<evidence type="ECO:0000256" key="7">
    <source>
        <dbReference type="RuleBase" id="RU363032"/>
    </source>
</evidence>
<evidence type="ECO:0000256" key="4">
    <source>
        <dbReference type="ARBA" id="ARBA00022692"/>
    </source>
</evidence>
<feature type="transmembrane region" description="Helical" evidence="7">
    <location>
        <begin position="246"/>
        <end position="266"/>
    </location>
</feature>
<evidence type="ECO:0000259" key="8">
    <source>
        <dbReference type="PROSITE" id="PS50928"/>
    </source>
</evidence>
<sequence length="282" mass="31792">MLYATMVGLRYFALGLARDLCMVIAMPDHNPHPSLPVVLISLFGLYLIWVLAAWVTSDGAVLPGPAEVWRVGLLEGRSGELQRHIWATLKRVAMAFALAMVFGTVAGLLLGFYPYLNRWFGPWLIVLLNIPALVVIVLCYLWIGLNEVAAVTAVALNKMAMVAVTLREGVQALDPKLGEMARVFRMRPIQRLRHVTLPQLWPYFAASTRNGLAIIWKIVLVVEFLGRSDGIGFQIHLYFQLFETRYVLAYALSFVFLMLALEYGALQTLERRATRWRSASWV</sequence>
<comment type="subcellular location">
    <subcellularLocation>
        <location evidence="1 7">Cell membrane</location>
        <topology evidence="1 7">Multi-pass membrane protein</topology>
    </subcellularLocation>
</comment>
<feature type="transmembrane region" description="Helical" evidence="7">
    <location>
        <begin position="92"/>
        <end position="116"/>
    </location>
</feature>
<gene>
    <name evidence="9" type="primary">ssuC_2</name>
    <name evidence="9" type="ORF">DSM110277_03038</name>
</gene>
<dbReference type="SUPFAM" id="SSF161098">
    <property type="entry name" value="MetI-like"/>
    <property type="match status" value="1"/>
</dbReference>
<organism evidence="9 10">
    <name type="scientific">Sulfitobacter pontiacus</name>
    <dbReference type="NCBI Taxonomy" id="60137"/>
    <lineage>
        <taxon>Bacteria</taxon>
        <taxon>Pseudomonadati</taxon>
        <taxon>Pseudomonadota</taxon>
        <taxon>Alphaproteobacteria</taxon>
        <taxon>Rhodobacterales</taxon>
        <taxon>Roseobacteraceae</taxon>
        <taxon>Sulfitobacter</taxon>
    </lineage>
</organism>
<keyword evidence="3" id="KW-1003">Cell membrane</keyword>
<dbReference type="InterPro" id="IPR035906">
    <property type="entry name" value="MetI-like_sf"/>
</dbReference>
<evidence type="ECO:0000256" key="3">
    <source>
        <dbReference type="ARBA" id="ARBA00022475"/>
    </source>
</evidence>
<dbReference type="Gene3D" id="1.10.3720.10">
    <property type="entry name" value="MetI-like"/>
    <property type="match status" value="1"/>
</dbReference>
<evidence type="ECO:0000256" key="5">
    <source>
        <dbReference type="ARBA" id="ARBA00022989"/>
    </source>
</evidence>
<dbReference type="GO" id="GO:0005886">
    <property type="term" value="C:plasma membrane"/>
    <property type="evidence" value="ECO:0007669"/>
    <property type="project" value="UniProtKB-SubCell"/>
</dbReference>
<dbReference type="GO" id="GO:0055085">
    <property type="term" value="P:transmembrane transport"/>
    <property type="evidence" value="ECO:0007669"/>
    <property type="project" value="InterPro"/>
</dbReference>
<protein>
    <submittedName>
        <fullName evidence="9">Aliphatic sulfonates transport permease protein SsuC</fullName>
    </submittedName>
</protein>
<evidence type="ECO:0000313" key="10">
    <source>
        <dbReference type="Proteomes" id="UP000830781"/>
    </source>
</evidence>
<evidence type="ECO:0000313" key="9">
    <source>
        <dbReference type="EMBL" id="UOA24592.1"/>
    </source>
</evidence>
<dbReference type="RefSeq" id="WP_289084503.1">
    <property type="nucleotide sequence ID" value="NZ_JBBLYA010000013.1"/>
</dbReference>
<keyword evidence="4 7" id="KW-0812">Transmembrane</keyword>
<keyword evidence="10" id="KW-1185">Reference proteome</keyword>
<accession>A0AAX3AEL8</accession>
<feature type="transmembrane region" description="Helical" evidence="7">
    <location>
        <begin position="37"/>
        <end position="55"/>
    </location>
</feature>
<dbReference type="EMBL" id="CP084960">
    <property type="protein sequence ID" value="UOA24592.1"/>
    <property type="molecule type" value="Genomic_DNA"/>
</dbReference>
<geneLocation type="plasmid" evidence="9 10">
    <name>pDSM110277_a</name>
</geneLocation>
<evidence type="ECO:0000256" key="2">
    <source>
        <dbReference type="ARBA" id="ARBA00022448"/>
    </source>
</evidence>